<sequence length="404" mass="44906">MLNDEIRNDFPFFKDNDLIYLDNAATTQKPQMVIDRLTNDYVNNSFNVHRSNYMAAQKTTDAYENVRHAVAKFIGAQNDKSIVFTNSTTDGINLVANGYFINQIQAGDEIVVAISEHHSNLLPWQRIAKQKQAHLRYIEITTDGRLNINQAAEVINDSTKLVAVAAVSNVLGTLNPIEQLTTLAHQHHAQILIDAAQWAPEMPIDVSELKPDWLVFSGHKMLAPTGVGVLYGKPDLLEQILPPAVGGEMVLSVDREHFTQQQIPIRLEAGTPNVMGVLGLGAAIEYLNSVGMQNVQEHCQMLGQKIYNRLSKLDDVTVYGSTIRDTGIVTFNINGIHAHDVASALDLRGIAVRAGYHCAEPLIKALHTNSTVRASTYFYNTENEIDRFIEAINLTKEFFNSYGH</sequence>
<comment type="similarity">
    <text evidence="2">Belongs to the class-V pyridoxal-phosphate-dependent aminotransferase family. Csd subfamily.</text>
</comment>
<dbReference type="GO" id="GO:0030170">
    <property type="term" value="F:pyridoxal phosphate binding"/>
    <property type="evidence" value="ECO:0007669"/>
    <property type="project" value="InterPro"/>
</dbReference>
<evidence type="ECO:0000256" key="4">
    <source>
        <dbReference type="ARBA" id="ARBA00022679"/>
    </source>
</evidence>
<proteinExistence type="inferred from homology"/>
<evidence type="ECO:0000256" key="3">
    <source>
        <dbReference type="ARBA" id="ARBA00012239"/>
    </source>
</evidence>
<dbReference type="InterPro" id="IPR015424">
    <property type="entry name" value="PyrdxlP-dep_Trfase"/>
</dbReference>
<dbReference type="CDD" id="cd06453">
    <property type="entry name" value="SufS_like"/>
    <property type="match status" value="1"/>
</dbReference>
<evidence type="ECO:0000313" key="9">
    <source>
        <dbReference type="Proteomes" id="UP000052012"/>
    </source>
</evidence>
<dbReference type="InterPro" id="IPR000192">
    <property type="entry name" value="Aminotrans_V_dom"/>
</dbReference>
<dbReference type="GO" id="GO:0006534">
    <property type="term" value="P:cysteine metabolic process"/>
    <property type="evidence" value="ECO:0007669"/>
    <property type="project" value="InterPro"/>
</dbReference>
<evidence type="ECO:0000259" key="7">
    <source>
        <dbReference type="Pfam" id="PF00266"/>
    </source>
</evidence>
<name>A0A0R2AUR1_9LACO</name>
<comment type="caution">
    <text evidence="8">The sequence shown here is derived from an EMBL/GenBank/DDBJ whole genome shotgun (WGS) entry which is preliminary data.</text>
</comment>
<organism evidence="8 9">
    <name type="scientific">Apilactobacillus ozensis DSM 23829 = JCM 17196</name>
    <dbReference type="NCBI Taxonomy" id="1423781"/>
    <lineage>
        <taxon>Bacteria</taxon>
        <taxon>Bacillati</taxon>
        <taxon>Bacillota</taxon>
        <taxon>Bacilli</taxon>
        <taxon>Lactobacillales</taxon>
        <taxon>Lactobacillaceae</taxon>
        <taxon>Apilactobacillus</taxon>
    </lineage>
</organism>
<dbReference type="Gene3D" id="3.90.1150.10">
    <property type="entry name" value="Aspartate Aminotransferase, domain 1"/>
    <property type="match status" value="1"/>
</dbReference>
<dbReference type="SUPFAM" id="SSF53383">
    <property type="entry name" value="PLP-dependent transferases"/>
    <property type="match status" value="1"/>
</dbReference>
<dbReference type="Proteomes" id="UP000052012">
    <property type="component" value="Unassembled WGS sequence"/>
</dbReference>
<dbReference type="Gene3D" id="3.40.640.10">
    <property type="entry name" value="Type I PLP-dependent aspartate aminotransferase-like (Major domain)"/>
    <property type="match status" value="1"/>
</dbReference>
<dbReference type="EMBL" id="AYYQ01000036">
    <property type="protein sequence ID" value="KRM67526.1"/>
    <property type="molecule type" value="Genomic_DNA"/>
</dbReference>
<dbReference type="InterPro" id="IPR015422">
    <property type="entry name" value="PyrdxlP-dep_Trfase_small"/>
</dbReference>
<evidence type="ECO:0000256" key="6">
    <source>
        <dbReference type="ARBA" id="ARBA00050776"/>
    </source>
</evidence>
<accession>A0A0R2AUR1</accession>
<dbReference type="OrthoDB" id="9804366at2"/>
<evidence type="ECO:0000256" key="1">
    <source>
        <dbReference type="ARBA" id="ARBA00001933"/>
    </source>
</evidence>
<dbReference type="PIRSF" id="PIRSF005572">
    <property type="entry name" value="NifS"/>
    <property type="match status" value="1"/>
</dbReference>
<keyword evidence="9" id="KW-1185">Reference proteome</keyword>
<keyword evidence="5" id="KW-0663">Pyridoxal phosphate</keyword>
<dbReference type="RefSeq" id="WP_056966982.1">
    <property type="nucleotide sequence ID" value="NZ_AYYQ01000036.1"/>
</dbReference>
<dbReference type="PANTHER" id="PTHR43586">
    <property type="entry name" value="CYSTEINE DESULFURASE"/>
    <property type="match status" value="1"/>
</dbReference>
<dbReference type="EC" id="2.8.1.7" evidence="3"/>
<gene>
    <name evidence="8" type="ORF">FD06_GL000677</name>
</gene>
<comment type="catalytic activity">
    <reaction evidence="6">
        <text>(sulfur carrier)-H + L-cysteine = (sulfur carrier)-SH + L-alanine</text>
        <dbReference type="Rhea" id="RHEA:43892"/>
        <dbReference type="Rhea" id="RHEA-COMP:14737"/>
        <dbReference type="Rhea" id="RHEA-COMP:14739"/>
        <dbReference type="ChEBI" id="CHEBI:29917"/>
        <dbReference type="ChEBI" id="CHEBI:35235"/>
        <dbReference type="ChEBI" id="CHEBI:57972"/>
        <dbReference type="ChEBI" id="CHEBI:64428"/>
        <dbReference type="EC" id="2.8.1.7"/>
    </reaction>
</comment>
<evidence type="ECO:0000256" key="5">
    <source>
        <dbReference type="ARBA" id="ARBA00022898"/>
    </source>
</evidence>
<comment type="cofactor">
    <cofactor evidence="1">
        <name>pyridoxal 5'-phosphate</name>
        <dbReference type="ChEBI" id="CHEBI:597326"/>
    </cofactor>
</comment>
<dbReference type="GO" id="GO:0031071">
    <property type="term" value="F:cysteine desulfurase activity"/>
    <property type="evidence" value="ECO:0007669"/>
    <property type="project" value="UniProtKB-EC"/>
</dbReference>
<dbReference type="STRING" id="1423781.FD06_GL000677"/>
<dbReference type="InterPro" id="IPR015421">
    <property type="entry name" value="PyrdxlP-dep_Trfase_major"/>
</dbReference>
<reference evidence="8 9" key="1">
    <citation type="journal article" date="2015" name="Genome Announc.">
        <title>Expanding the biotechnology potential of lactobacilli through comparative genomics of 213 strains and associated genera.</title>
        <authorList>
            <person name="Sun Z."/>
            <person name="Harris H.M."/>
            <person name="McCann A."/>
            <person name="Guo C."/>
            <person name="Argimon S."/>
            <person name="Zhang W."/>
            <person name="Yang X."/>
            <person name="Jeffery I.B."/>
            <person name="Cooney J.C."/>
            <person name="Kagawa T.F."/>
            <person name="Liu W."/>
            <person name="Song Y."/>
            <person name="Salvetti E."/>
            <person name="Wrobel A."/>
            <person name="Rasinkangas P."/>
            <person name="Parkhill J."/>
            <person name="Rea M.C."/>
            <person name="O'Sullivan O."/>
            <person name="Ritari J."/>
            <person name="Douillard F.P."/>
            <person name="Paul Ross R."/>
            <person name="Yang R."/>
            <person name="Briner A.E."/>
            <person name="Felis G.E."/>
            <person name="de Vos W.M."/>
            <person name="Barrangou R."/>
            <person name="Klaenhammer T.R."/>
            <person name="Caufield P.W."/>
            <person name="Cui Y."/>
            <person name="Zhang H."/>
            <person name="O'Toole P.W."/>
        </authorList>
    </citation>
    <scope>NUCLEOTIDE SEQUENCE [LARGE SCALE GENOMIC DNA]</scope>
    <source>
        <strain evidence="8 9">DSM 23829</strain>
    </source>
</reference>
<dbReference type="NCBIfam" id="TIGR01979">
    <property type="entry name" value="sufS"/>
    <property type="match status" value="1"/>
</dbReference>
<dbReference type="InterPro" id="IPR010970">
    <property type="entry name" value="Cys_dSase_SufS"/>
</dbReference>
<feature type="domain" description="Aminotransferase class V" evidence="7">
    <location>
        <begin position="19"/>
        <end position="388"/>
    </location>
</feature>
<protein>
    <recommendedName>
        <fullName evidence="3">cysteine desulfurase</fullName>
        <ecNumber evidence="3">2.8.1.7</ecNumber>
    </recommendedName>
</protein>
<dbReference type="PANTHER" id="PTHR43586:SF8">
    <property type="entry name" value="CYSTEINE DESULFURASE 1, CHLOROPLASTIC"/>
    <property type="match status" value="1"/>
</dbReference>
<evidence type="ECO:0000313" key="8">
    <source>
        <dbReference type="EMBL" id="KRM67526.1"/>
    </source>
</evidence>
<dbReference type="PATRIC" id="fig|1423781.4.peg.692"/>
<dbReference type="InterPro" id="IPR016454">
    <property type="entry name" value="Cysteine_dSase"/>
</dbReference>
<dbReference type="Pfam" id="PF00266">
    <property type="entry name" value="Aminotran_5"/>
    <property type="match status" value="1"/>
</dbReference>
<dbReference type="AlphaFoldDB" id="A0A0R2AUR1"/>
<keyword evidence="4" id="KW-0808">Transferase</keyword>
<evidence type="ECO:0000256" key="2">
    <source>
        <dbReference type="ARBA" id="ARBA00010447"/>
    </source>
</evidence>